<evidence type="ECO:0000256" key="3">
    <source>
        <dbReference type="ARBA" id="ARBA00022679"/>
    </source>
</evidence>
<dbReference type="Pfam" id="PF04561">
    <property type="entry name" value="RNA_pol_Rpb2_2"/>
    <property type="match status" value="1"/>
</dbReference>
<dbReference type="Gene3D" id="3.90.1110.10">
    <property type="entry name" value="RNA polymerase Rpb2, domain 2"/>
    <property type="match status" value="1"/>
</dbReference>
<dbReference type="InterPro" id="IPR007642">
    <property type="entry name" value="RNA_pol_Rpb2_2"/>
</dbReference>
<reference evidence="13" key="1">
    <citation type="submission" date="2021-05" db="EMBL/GenBank/DDBJ databases">
        <title>Encephalitozoon hellem ATCC 50604 Complete Genome.</title>
        <authorList>
            <person name="Mascarenhas dos Santos A.C."/>
            <person name="Julian A.T."/>
            <person name="Pombert J.-F."/>
        </authorList>
    </citation>
    <scope>NUCLEOTIDE SEQUENCE</scope>
    <source>
        <strain evidence="13">ATCC 50604</strain>
    </source>
</reference>
<keyword evidence="2 7" id="KW-0240">DNA-directed RNA polymerase</keyword>
<dbReference type="Gene3D" id="3.90.1800.10">
    <property type="entry name" value="RNA polymerase alpha subunit dimerisation domain"/>
    <property type="match status" value="2"/>
</dbReference>
<dbReference type="AlphaFoldDB" id="A0A9Q9C272"/>
<dbReference type="CDD" id="cd00653">
    <property type="entry name" value="RNA_pol_B_RPB2"/>
    <property type="match status" value="1"/>
</dbReference>
<keyword evidence="3 7" id="KW-0808">Transferase</keyword>
<feature type="domain" description="RNA polymerase Rpb2" evidence="10">
    <location>
        <begin position="151"/>
        <end position="324"/>
    </location>
</feature>
<dbReference type="Pfam" id="PF04565">
    <property type="entry name" value="RNA_pol_Rpb2_3"/>
    <property type="match status" value="1"/>
</dbReference>
<feature type="domain" description="DNA-directed RNA polymerase subunit 2 hybrid-binding" evidence="8">
    <location>
        <begin position="759"/>
        <end position="959"/>
    </location>
</feature>
<dbReference type="Pfam" id="PF04560">
    <property type="entry name" value="RNA_pol_Rpb2_7"/>
    <property type="match status" value="1"/>
</dbReference>
<sequence length="1046" mass="118332">MELKDAAKAHIEAYNAIFDENVLDNLVAGIPPLIRGRTKIVVEDIHISPPYLSDKDHISVDRRLFPRECRERGLTYRGKIAVRVSLFYDSKHVMTEDKFAGYFPIMVRSKLCHLKNVESMNRVGEDEEEIGGYFIVNGIDKFVRLGIIQKRNHIFAFKQRKKESFFTGYGVSMRCVGKDEIGHLNSLYYCTDGNVIIKIFYKRSTFLFPLVLILRALVNTTDEELFEALGGGDKAIHLLKCFAEYNVFSRTECLDYIGSRFLAVIDVGTKVGAAEEVLSKYVASHLSSNLDKFNFLVLAAKKLFSFVNNEIAEDDFDSSGNHELLTVTQILSSFIRDKIEEYMKLFRIICRKAYFKNAGGKRKLEEDEGVEDGLYEDKLDLTEIKEVFKKTPISIGHKIDMFLYGGNAVFSSCSDILQKTGFVITAERINFYKYLTNLRSINRGSHISSLVTDVRKLRPESWGFICPVHTPDGAPCGILLHMAKGAEVVSKVEDFDTDIFFEFGVVPAIRGAKMDVPVLVDGRIIGSTSSPSILVRMLREYKVKNNLKIEIVYSEGPKMFPSVCVFNSVGRFARKVMNRKLNSEEWIGIMEQVFLSIDVEEGKGEGDYYEIDKTNILGILAELTPYSDHNQSPRNMYQCQMAKQAIGIPAYNIKTRTDSSMYTVNYLQSPIVRTKGYDLVKNYPVGINCMVAVLSYTAYDMEDALVISKNSIDRGLFTGYIYKTEKVSLEKGRYFTHLLPVGERIEKGLVLYRYVDQEGREYESKYFEAEGGVIDSVRVFDNDSGERCATFTIRIVRNPSIGDKFSSRHGQKGVCSMNWPTVDMPFTESGYVPDIIINPHAFPSRMTIGMLIESIAGKVGCLSGNVQDGTAFERGLLSGEDEKNRRKELLCKELQEHGFNYYGNEPMYSGISGNELRVDIFVGVVYYQRLKHMVGDKFQVRTKGAVVSTTRQPVGGRKKQGGIRFGEMERDALISHGASHLLQDRLLKCSDGTMFEYCGTCKSILFTNNGDCICGSSDLKTVEMPYVFKYLCYELLAMNIRVKIDL</sequence>
<dbReference type="FunFam" id="2.40.270.10:FF:000011">
    <property type="entry name" value="DNA-directed RNA polymerase subunit beta"/>
    <property type="match status" value="1"/>
</dbReference>
<evidence type="ECO:0000256" key="2">
    <source>
        <dbReference type="ARBA" id="ARBA00022478"/>
    </source>
</evidence>
<organism evidence="13 14">
    <name type="scientific">Encephalitozoon hellem</name>
    <name type="common">Microsporidian parasite</name>
    <dbReference type="NCBI Taxonomy" id="27973"/>
    <lineage>
        <taxon>Eukaryota</taxon>
        <taxon>Fungi</taxon>
        <taxon>Fungi incertae sedis</taxon>
        <taxon>Microsporidia</taxon>
        <taxon>Unikaryonidae</taxon>
        <taxon>Encephalitozoon</taxon>
    </lineage>
</organism>
<dbReference type="GO" id="GO:0006351">
    <property type="term" value="P:DNA-templated transcription"/>
    <property type="evidence" value="ECO:0007669"/>
    <property type="project" value="InterPro"/>
</dbReference>
<evidence type="ECO:0000256" key="4">
    <source>
        <dbReference type="ARBA" id="ARBA00022695"/>
    </source>
</evidence>
<dbReference type="Proteomes" id="UP001059546">
    <property type="component" value="Chromosome III"/>
</dbReference>
<comment type="catalytic activity">
    <reaction evidence="7">
        <text>RNA(n) + a ribonucleoside 5'-triphosphate = RNA(n+1) + diphosphate</text>
        <dbReference type="Rhea" id="RHEA:21248"/>
        <dbReference type="Rhea" id="RHEA-COMP:14527"/>
        <dbReference type="Rhea" id="RHEA-COMP:17342"/>
        <dbReference type="ChEBI" id="CHEBI:33019"/>
        <dbReference type="ChEBI" id="CHEBI:61557"/>
        <dbReference type="ChEBI" id="CHEBI:140395"/>
        <dbReference type="EC" id="2.7.7.6"/>
    </reaction>
</comment>
<dbReference type="InterPro" id="IPR007645">
    <property type="entry name" value="RNA_pol_Rpb2_3"/>
</dbReference>
<dbReference type="GO" id="GO:0003899">
    <property type="term" value="F:DNA-directed RNA polymerase activity"/>
    <property type="evidence" value="ECO:0007669"/>
    <property type="project" value="UniProtKB-EC"/>
</dbReference>
<dbReference type="InterPro" id="IPR007641">
    <property type="entry name" value="RNA_pol_Rpb2_7"/>
</dbReference>
<dbReference type="InterPro" id="IPR007121">
    <property type="entry name" value="RNA_pol_bsu_CS"/>
</dbReference>
<name>A0A9Q9C272_ENCHE</name>
<dbReference type="Gene3D" id="2.40.270.10">
    <property type="entry name" value="DNA-directed RNA polymerase, subunit 2, domain 6"/>
    <property type="match status" value="1"/>
</dbReference>
<dbReference type="Pfam" id="PF04563">
    <property type="entry name" value="RNA_pol_Rpb2_1"/>
    <property type="match status" value="1"/>
</dbReference>
<protein>
    <recommendedName>
        <fullName evidence="7">DNA-directed RNA polymerase subunit beta</fullName>
        <ecNumber evidence="7">2.7.7.6</ecNumber>
    </recommendedName>
</protein>
<dbReference type="SUPFAM" id="SSF64484">
    <property type="entry name" value="beta and beta-prime subunits of DNA dependent RNA-polymerase"/>
    <property type="match status" value="1"/>
</dbReference>
<comment type="similarity">
    <text evidence="1 6">Belongs to the RNA polymerase beta chain family.</text>
</comment>
<accession>A0A9Q9C272</accession>
<keyword evidence="5 7" id="KW-0804">Transcription</keyword>
<comment type="function">
    <text evidence="7">DNA-dependent RNA polymerase catalyzes the transcription of DNA into RNA using the four ribonucleoside triphosphates as substrates.</text>
</comment>
<dbReference type="InterPro" id="IPR014724">
    <property type="entry name" value="RNA_pol_RPB2_OB-fold"/>
</dbReference>
<feature type="domain" description="DNA-directed RNA polymerase subunit 2 hybrid-binding" evidence="8">
    <location>
        <begin position="621"/>
        <end position="731"/>
    </location>
</feature>
<dbReference type="PANTHER" id="PTHR20856">
    <property type="entry name" value="DNA-DIRECTED RNA POLYMERASE I SUBUNIT 2"/>
    <property type="match status" value="1"/>
</dbReference>
<dbReference type="PROSITE" id="PS01166">
    <property type="entry name" value="RNA_POL_BETA"/>
    <property type="match status" value="1"/>
</dbReference>
<dbReference type="InterPro" id="IPR015712">
    <property type="entry name" value="DNA-dir_RNA_pol_su2"/>
</dbReference>
<evidence type="ECO:0000313" key="14">
    <source>
        <dbReference type="Proteomes" id="UP001059546"/>
    </source>
</evidence>
<feature type="domain" description="RNA polymerase Rpb2" evidence="12">
    <location>
        <begin position="425"/>
        <end position="488"/>
    </location>
</feature>
<dbReference type="InterPro" id="IPR037033">
    <property type="entry name" value="DNA-dir_RNAP_su2_hyb_sf"/>
</dbReference>
<feature type="domain" description="RNA polymerase beta subunit protrusion" evidence="11">
    <location>
        <begin position="37"/>
        <end position="348"/>
    </location>
</feature>
<dbReference type="InterPro" id="IPR007644">
    <property type="entry name" value="RNA_pol_bsu_protrusion"/>
</dbReference>
<gene>
    <name evidence="13" type="ORF">GPU96_03g04580</name>
</gene>
<dbReference type="Pfam" id="PF00562">
    <property type="entry name" value="RNA_pol_Rpb2_6"/>
    <property type="match status" value="2"/>
</dbReference>
<evidence type="ECO:0000259" key="10">
    <source>
        <dbReference type="Pfam" id="PF04561"/>
    </source>
</evidence>
<keyword evidence="4 7" id="KW-0548">Nucleotidyltransferase</keyword>
<feature type="domain" description="RNA polymerase Rpb2" evidence="9">
    <location>
        <begin position="961"/>
        <end position="1044"/>
    </location>
</feature>
<evidence type="ECO:0000313" key="13">
    <source>
        <dbReference type="EMBL" id="UTX42736.1"/>
    </source>
</evidence>
<dbReference type="EC" id="2.7.7.6" evidence="7"/>
<evidence type="ECO:0000256" key="6">
    <source>
        <dbReference type="RuleBase" id="RU000434"/>
    </source>
</evidence>
<evidence type="ECO:0000256" key="7">
    <source>
        <dbReference type="RuleBase" id="RU363031"/>
    </source>
</evidence>
<dbReference type="GO" id="GO:0032549">
    <property type="term" value="F:ribonucleoside binding"/>
    <property type="evidence" value="ECO:0007669"/>
    <property type="project" value="InterPro"/>
</dbReference>
<dbReference type="InterPro" id="IPR007120">
    <property type="entry name" value="DNA-dir_RNAP_su2_dom"/>
</dbReference>
<evidence type="ECO:0000256" key="1">
    <source>
        <dbReference type="ARBA" id="ARBA00006835"/>
    </source>
</evidence>
<evidence type="ECO:0000259" key="12">
    <source>
        <dbReference type="Pfam" id="PF04565"/>
    </source>
</evidence>
<dbReference type="InterPro" id="IPR037034">
    <property type="entry name" value="RNA_pol_Rpb2_2_sf"/>
</dbReference>
<dbReference type="Gene3D" id="2.40.50.150">
    <property type="match status" value="1"/>
</dbReference>
<dbReference type="EMBL" id="CP075149">
    <property type="protein sequence ID" value="UTX42736.1"/>
    <property type="molecule type" value="Genomic_DNA"/>
</dbReference>
<evidence type="ECO:0000256" key="5">
    <source>
        <dbReference type="ARBA" id="ARBA00023163"/>
    </source>
</evidence>
<dbReference type="GO" id="GO:0000428">
    <property type="term" value="C:DNA-directed RNA polymerase complex"/>
    <property type="evidence" value="ECO:0007669"/>
    <property type="project" value="UniProtKB-KW"/>
</dbReference>
<evidence type="ECO:0000259" key="9">
    <source>
        <dbReference type="Pfam" id="PF04560"/>
    </source>
</evidence>
<evidence type="ECO:0000259" key="11">
    <source>
        <dbReference type="Pfam" id="PF04563"/>
    </source>
</evidence>
<dbReference type="GO" id="GO:0003677">
    <property type="term" value="F:DNA binding"/>
    <property type="evidence" value="ECO:0007669"/>
    <property type="project" value="InterPro"/>
</dbReference>
<proteinExistence type="inferred from homology"/>
<evidence type="ECO:0000259" key="8">
    <source>
        <dbReference type="Pfam" id="PF00562"/>
    </source>
</evidence>